<gene>
    <name evidence="1" type="ORF">QRX50_36715</name>
</gene>
<organism evidence="1 2">
    <name type="scientific">Amycolatopsis carbonis</name>
    <dbReference type="NCBI Taxonomy" id="715471"/>
    <lineage>
        <taxon>Bacteria</taxon>
        <taxon>Bacillati</taxon>
        <taxon>Actinomycetota</taxon>
        <taxon>Actinomycetes</taxon>
        <taxon>Pseudonocardiales</taxon>
        <taxon>Pseudonocardiaceae</taxon>
        <taxon>Amycolatopsis</taxon>
    </lineage>
</organism>
<evidence type="ECO:0000313" key="2">
    <source>
        <dbReference type="Proteomes" id="UP001236014"/>
    </source>
</evidence>
<dbReference type="EMBL" id="CP127294">
    <property type="protein sequence ID" value="WIX76925.1"/>
    <property type="molecule type" value="Genomic_DNA"/>
</dbReference>
<accession>A0A9Y2IAP3</accession>
<dbReference type="KEGG" id="acab:QRX50_36715"/>
<dbReference type="RefSeq" id="WP_285967672.1">
    <property type="nucleotide sequence ID" value="NZ_CP127294.1"/>
</dbReference>
<proteinExistence type="predicted"/>
<sequence length="77" mass="8740">MDEEIWGEASIPFPDWKGTAQLDERMTVPWEGLARTVGLDHEQWQVVGFSIGGGEHGYDLRVYATPHEVWEKVAPDD</sequence>
<protein>
    <submittedName>
        <fullName evidence="1">Uncharacterized protein</fullName>
    </submittedName>
</protein>
<keyword evidence="2" id="KW-1185">Reference proteome</keyword>
<evidence type="ECO:0000313" key="1">
    <source>
        <dbReference type="EMBL" id="WIX76925.1"/>
    </source>
</evidence>
<reference evidence="1 2" key="1">
    <citation type="submission" date="2023-06" db="EMBL/GenBank/DDBJ databases">
        <authorList>
            <person name="Oyuntsetseg B."/>
            <person name="Kim S.B."/>
        </authorList>
    </citation>
    <scope>NUCLEOTIDE SEQUENCE [LARGE SCALE GENOMIC DNA]</scope>
    <source>
        <strain evidence="1 2">2-15</strain>
    </source>
</reference>
<dbReference type="AlphaFoldDB" id="A0A9Y2IAP3"/>
<name>A0A9Y2IAP3_9PSEU</name>
<dbReference type="Proteomes" id="UP001236014">
    <property type="component" value="Chromosome"/>
</dbReference>